<reference evidence="2" key="1">
    <citation type="submission" date="2024-03" db="EMBL/GenBank/DDBJ databases">
        <title>Eukaryotic viruses encode the ribosomal protein eL40.</title>
        <authorList>
            <person name="Thomy J."/>
            <person name="Schvarcz C.R."/>
            <person name="McBeain K.A."/>
            <person name="Edwards K.F."/>
            <person name="Steward G.F."/>
        </authorList>
    </citation>
    <scope>NUCLEOTIDE SEQUENCE</scope>
    <source>
        <strain evidence="2">FloV-SA2</strain>
    </source>
</reference>
<keyword evidence="1" id="KW-0812">Transmembrane</keyword>
<evidence type="ECO:0000313" key="2">
    <source>
        <dbReference type="EMBL" id="XDO02339.1"/>
    </source>
</evidence>
<feature type="transmembrane region" description="Helical" evidence="1">
    <location>
        <begin position="91"/>
        <end position="113"/>
    </location>
</feature>
<proteinExistence type="predicted"/>
<name>A0AB39J7P9_9VIRU</name>
<keyword evidence="1" id="KW-0472">Membrane</keyword>
<sequence>MKKQLALIVFSYSINPIIRKQAIMNINKPTGYILIQTTTLLGNILYIFTERNHICLDTIRKRNLIYSIVSSAITIIGSYNMNVLLKCEENASIITTKIQIMTIITSYIIEYLITFDMLTPKEIIGIIMMLSGIFIAKI</sequence>
<protein>
    <recommendedName>
        <fullName evidence="3">EamA domain-containing protein</fullName>
    </recommendedName>
</protein>
<gene>
    <name evidence="2" type="ORF">FloV-SA2_00521</name>
</gene>
<feature type="transmembrane region" description="Helical" evidence="1">
    <location>
        <begin position="29"/>
        <end position="48"/>
    </location>
</feature>
<feature type="transmembrane region" description="Helical" evidence="1">
    <location>
        <begin position="64"/>
        <end position="85"/>
    </location>
</feature>
<accession>A0AB39J7P9</accession>
<evidence type="ECO:0000256" key="1">
    <source>
        <dbReference type="SAM" id="Phobius"/>
    </source>
</evidence>
<evidence type="ECO:0008006" key="3">
    <source>
        <dbReference type="Google" id="ProtNLM"/>
    </source>
</evidence>
<organism evidence="2">
    <name type="scientific">Florenciella sp. virus SA2</name>
    <dbReference type="NCBI Taxonomy" id="3240092"/>
    <lineage>
        <taxon>Viruses</taxon>
    </lineage>
</organism>
<keyword evidence="1" id="KW-1133">Transmembrane helix</keyword>
<dbReference type="EMBL" id="PP542043">
    <property type="protein sequence ID" value="XDO02339.1"/>
    <property type="molecule type" value="Genomic_DNA"/>
</dbReference>